<organism evidence="7 8">
    <name type="scientific">Lepisosteus oculatus</name>
    <name type="common">Spotted gar</name>
    <dbReference type="NCBI Taxonomy" id="7918"/>
    <lineage>
        <taxon>Eukaryota</taxon>
        <taxon>Metazoa</taxon>
        <taxon>Chordata</taxon>
        <taxon>Craniata</taxon>
        <taxon>Vertebrata</taxon>
        <taxon>Euteleostomi</taxon>
        <taxon>Actinopterygii</taxon>
        <taxon>Neopterygii</taxon>
        <taxon>Holostei</taxon>
        <taxon>Semionotiformes</taxon>
        <taxon>Lepisosteidae</taxon>
        <taxon>Lepisosteus</taxon>
    </lineage>
</organism>
<dbReference type="GeneTree" id="ENSGT00940000163334"/>
<dbReference type="PANTHER" id="PTHR12011">
    <property type="entry name" value="ADHESION G-PROTEIN COUPLED RECEPTOR"/>
    <property type="match status" value="1"/>
</dbReference>
<reference evidence="7" key="3">
    <citation type="submission" date="2025-09" db="UniProtKB">
        <authorList>
            <consortium name="Ensembl"/>
        </authorList>
    </citation>
    <scope>IDENTIFICATION</scope>
</reference>
<evidence type="ECO:0000256" key="2">
    <source>
        <dbReference type="ARBA" id="ARBA00022692"/>
    </source>
</evidence>
<evidence type="ECO:0000256" key="4">
    <source>
        <dbReference type="ARBA" id="ARBA00023136"/>
    </source>
</evidence>
<feature type="domain" description="GAIN-B" evidence="6">
    <location>
        <begin position="1"/>
        <end position="88"/>
    </location>
</feature>
<dbReference type="Bgee" id="ENSLOCG00000010019">
    <property type="expression patterns" value="Expressed in muscle tissue and 5 other cell types or tissues"/>
</dbReference>
<dbReference type="Pfam" id="PF01825">
    <property type="entry name" value="GPS"/>
    <property type="match status" value="1"/>
</dbReference>
<comment type="subcellular location">
    <subcellularLocation>
        <location evidence="1">Membrane</location>
    </subcellularLocation>
</comment>
<dbReference type="SMART" id="SM00303">
    <property type="entry name" value="GPS"/>
    <property type="match status" value="1"/>
</dbReference>
<dbReference type="PANTHER" id="PTHR12011:SF469">
    <property type="entry name" value="ADHESION G PROTEIN-COUPLED RECEPTOR E1-RELATED"/>
    <property type="match status" value="1"/>
</dbReference>
<proteinExistence type="predicted"/>
<dbReference type="AlphaFoldDB" id="W5MV40"/>
<sequence length="88" mass="9903">EFFENGNQTEMISDVITATLPKTKTTNLSEPVNFTLKHTKSHLENGLLTCVYWKETVWSVKGCTATYSNETHTVCSCTHLSTFALIMQ</sequence>
<dbReference type="InterPro" id="IPR046338">
    <property type="entry name" value="GAIN_dom_sf"/>
</dbReference>
<evidence type="ECO:0000256" key="5">
    <source>
        <dbReference type="ARBA" id="ARBA00023157"/>
    </source>
</evidence>
<keyword evidence="4" id="KW-0472">Membrane</keyword>
<protein>
    <recommendedName>
        <fullName evidence="6">GAIN-B domain-containing protein</fullName>
    </recommendedName>
</protein>
<dbReference type="eggNOG" id="KOG4193">
    <property type="taxonomic scope" value="Eukaryota"/>
</dbReference>
<reference evidence="8" key="1">
    <citation type="submission" date="2011-12" db="EMBL/GenBank/DDBJ databases">
        <title>The Draft Genome of Lepisosteus oculatus.</title>
        <authorList>
            <consortium name="The Broad Institute Genome Assembly &amp; Analysis Group"/>
            <consortium name="Computational R&amp;D Group"/>
            <consortium name="and Sequencing Platform"/>
            <person name="Di Palma F."/>
            <person name="Alfoldi J."/>
            <person name="Johnson J."/>
            <person name="Berlin A."/>
            <person name="Gnerre S."/>
            <person name="Jaffe D."/>
            <person name="MacCallum I."/>
            <person name="Young S."/>
            <person name="Walker B.J."/>
            <person name="Lander E.S."/>
            <person name="Lindblad-Toh K."/>
        </authorList>
    </citation>
    <scope>NUCLEOTIDE SEQUENCE [LARGE SCALE GENOMIC DNA]</scope>
</reference>
<name>W5MV40_LEPOC</name>
<keyword evidence="5" id="KW-1015">Disulfide bond</keyword>
<dbReference type="GO" id="GO:0016020">
    <property type="term" value="C:membrane"/>
    <property type="evidence" value="ECO:0007669"/>
    <property type="project" value="UniProtKB-SubCell"/>
</dbReference>
<evidence type="ECO:0000313" key="7">
    <source>
        <dbReference type="Ensembl" id="ENSLOCP00000012249.1"/>
    </source>
</evidence>
<dbReference type="PROSITE" id="PS50221">
    <property type="entry name" value="GAIN_B"/>
    <property type="match status" value="1"/>
</dbReference>
<accession>W5MV40</accession>
<dbReference type="Gene3D" id="2.60.220.50">
    <property type="match status" value="1"/>
</dbReference>
<dbReference type="InParanoid" id="W5MV40"/>
<dbReference type="STRING" id="7918.ENSLOCP00000012249"/>
<dbReference type="InterPro" id="IPR000203">
    <property type="entry name" value="GPS"/>
</dbReference>
<dbReference type="FunFam" id="2.60.220.50:FF:000174">
    <property type="entry name" value="Uncharacterized protein"/>
    <property type="match status" value="1"/>
</dbReference>
<dbReference type="InterPro" id="IPR057244">
    <property type="entry name" value="GAIN_B"/>
</dbReference>
<dbReference type="EMBL" id="AHAT01021319">
    <property type="status" value="NOT_ANNOTATED_CDS"/>
    <property type="molecule type" value="Genomic_DNA"/>
</dbReference>
<evidence type="ECO:0000256" key="3">
    <source>
        <dbReference type="ARBA" id="ARBA00022989"/>
    </source>
</evidence>
<evidence type="ECO:0000256" key="1">
    <source>
        <dbReference type="ARBA" id="ARBA00004370"/>
    </source>
</evidence>
<keyword evidence="3" id="KW-1133">Transmembrane helix</keyword>
<keyword evidence="2" id="KW-0812">Transmembrane</keyword>
<dbReference type="Ensembl" id="ENSLOCT00000012270.1">
    <property type="protein sequence ID" value="ENSLOCP00000012249.1"/>
    <property type="gene ID" value="ENSLOCG00000010019.1"/>
</dbReference>
<dbReference type="Proteomes" id="UP000018468">
    <property type="component" value="Linkage group LG6"/>
</dbReference>
<evidence type="ECO:0000313" key="8">
    <source>
        <dbReference type="Proteomes" id="UP000018468"/>
    </source>
</evidence>
<dbReference type="HOGENOM" id="CLU_2474716_0_0_1"/>
<evidence type="ECO:0000259" key="6">
    <source>
        <dbReference type="PROSITE" id="PS50221"/>
    </source>
</evidence>
<reference evidence="7" key="2">
    <citation type="submission" date="2025-08" db="UniProtKB">
        <authorList>
            <consortium name="Ensembl"/>
        </authorList>
    </citation>
    <scope>IDENTIFICATION</scope>
</reference>
<keyword evidence="8" id="KW-1185">Reference proteome</keyword>